<dbReference type="AlphaFoldDB" id="M7ZT02"/>
<reference evidence="1" key="1">
    <citation type="journal article" date="2013" name="Nature">
        <title>Draft genome of the wheat A-genome progenitor Triticum urartu.</title>
        <authorList>
            <person name="Ling H.Q."/>
            <person name="Zhao S."/>
            <person name="Liu D."/>
            <person name="Wang J."/>
            <person name="Sun H."/>
            <person name="Zhang C."/>
            <person name="Fan H."/>
            <person name="Li D."/>
            <person name="Dong L."/>
            <person name="Tao Y."/>
            <person name="Gao C."/>
            <person name="Wu H."/>
            <person name="Li Y."/>
            <person name="Cui Y."/>
            <person name="Guo X."/>
            <person name="Zheng S."/>
            <person name="Wang B."/>
            <person name="Yu K."/>
            <person name="Liang Q."/>
            <person name="Yang W."/>
            <person name="Lou X."/>
            <person name="Chen J."/>
            <person name="Feng M."/>
            <person name="Jian J."/>
            <person name="Zhang X."/>
            <person name="Luo G."/>
            <person name="Jiang Y."/>
            <person name="Liu J."/>
            <person name="Wang Z."/>
            <person name="Sha Y."/>
            <person name="Zhang B."/>
            <person name="Wu H."/>
            <person name="Tang D."/>
            <person name="Shen Q."/>
            <person name="Xue P."/>
            <person name="Zou S."/>
            <person name="Wang X."/>
            <person name="Liu X."/>
            <person name="Wang F."/>
            <person name="Yang Y."/>
            <person name="An X."/>
            <person name="Dong Z."/>
            <person name="Zhang K."/>
            <person name="Zhang X."/>
            <person name="Luo M.C."/>
            <person name="Dvorak J."/>
            <person name="Tong Y."/>
            <person name="Wang J."/>
            <person name="Yang H."/>
            <person name="Li Z."/>
            <person name="Wang D."/>
            <person name="Zhang A."/>
            <person name="Wang J."/>
        </authorList>
    </citation>
    <scope>NUCLEOTIDE SEQUENCE</scope>
</reference>
<protein>
    <submittedName>
        <fullName evidence="1">Uncharacterized protein</fullName>
    </submittedName>
</protein>
<gene>
    <name evidence="1" type="ORF">TRIUR3_20959</name>
</gene>
<name>M7ZT02_TRIUA</name>
<sequence>MKQRRFSLFVSQLGDARSKRRRRGEGKREGTPWTCNISVIEADNAHIIDNKFFRSSASSRLLRQLCNPTGIGWDNFIAEFLGDKNPLPVDS</sequence>
<dbReference type="EMBL" id="KD071773">
    <property type="protein sequence ID" value="EMS63257.1"/>
    <property type="molecule type" value="Genomic_DNA"/>
</dbReference>
<organism evidence="1">
    <name type="scientific">Triticum urartu</name>
    <name type="common">Red wild einkorn</name>
    <name type="synonym">Crithodium urartu</name>
    <dbReference type="NCBI Taxonomy" id="4572"/>
    <lineage>
        <taxon>Eukaryota</taxon>
        <taxon>Viridiplantae</taxon>
        <taxon>Streptophyta</taxon>
        <taxon>Embryophyta</taxon>
        <taxon>Tracheophyta</taxon>
        <taxon>Spermatophyta</taxon>
        <taxon>Magnoliopsida</taxon>
        <taxon>Liliopsida</taxon>
        <taxon>Poales</taxon>
        <taxon>Poaceae</taxon>
        <taxon>BOP clade</taxon>
        <taxon>Pooideae</taxon>
        <taxon>Triticodae</taxon>
        <taxon>Triticeae</taxon>
        <taxon>Triticinae</taxon>
        <taxon>Triticum</taxon>
    </lineage>
</organism>
<accession>M7ZT02</accession>
<proteinExistence type="predicted"/>
<evidence type="ECO:0000313" key="1">
    <source>
        <dbReference type="EMBL" id="EMS63257.1"/>
    </source>
</evidence>